<accession>A0A9P5YEQ8</accession>
<dbReference type="InterPro" id="IPR000073">
    <property type="entry name" value="AB_hydrolase_1"/>
</dbReference>
<dbReference type="AlphaFoldDB" id="A0A9P5YEQ8"/>
<dbReference type="Gene3D" id="3.40.50.1820">
    <property type="entry name" value="alpha/beta hydrolase"/>
    <property type="match status" value="1"/>
</dbReference>
<evidence type="ECO:0000313" key="2">
    <source>
        <dbReference type="EMBL" id="KAF9466486.1"/>
    </source>
</evidence>
<dbReference type="SUPFAM" id="SSF53474">
    <property type="entry name" value="alpha/beta-Hydrolases"/>
    <property type="match status" value="1"/>
</dbReference>
<name>A0A9P5YEQ8_9AGAR</name>
<feature type="domain" description="AB hydrolase-1" evidence="1">
    <location>
        <begin position="40"/>
        <end position="321"/>
    </location>
</feature>
<comment type="caution">
    <text evidence="2">The sequence shown here is derived from an EMBL/GenBank/DDBJ whole genome shotgun (WGS) entry which is preliminary data.</text>
</comment>
<protein>
    <submittedName>
        <fullName evidence="2">Alpha/beta-hydrolase</fullName>
    </submittedName>
</protein>
<dbReference type="PROSITE" id="PS51257">
    <property type="entry name" value="PROKAR_LIPOPROTEIN"/>
    <property type="match status" value="1"/>
</dbReference>
<dbReference type="EMBL" id="MU150241">
    <property type="protein sequence ID" value="KAF9466486.1"/>
    <property type="molecule type" value="Genomic_DNA"/>
</dbReference>
<dbReference type="InterPro" id="IPR029058">
    <property type="entry name" value="AB_hydrolase_fold"/>
</dbReference>
<sequence length="338" mass="38198">MPRPNPLLVKSFTFDSKGTQLKLTANQYTTQGCDNEGLTLLFAHCVGSHKEQWEPTISRIVQLQASKRRPDRVREAWAFDWQNHGDAAVLNEGILKNLEDSISAGQWALAIEDFVNSSHLHGHRVVAIGHSAGTGAIMLTMKKFPIKNPPYKAVILVEPTMLSQELFDAHAEERYAFANATKKFTLDRRDTWPSKKAALEWLGKRAPWKSWDPRVLRLYAEYGLREVKTPDGMVAALKCDKRQEGLTYPHFKSYIEATALFRERCRAVPIHVIFGARNDFVAAYIQESLIDTSQGRIPASVTRIPDAGHMIVQEKPDALAHAICDKLTFDPQQPRPRM</sequence>
<organism evidence="2 3">
    <name type="scientific">Collybia nuda</name>
    <dbReference type="NCBI Taxonomy" id="64659"/>
    <lineage>
        <taxon>Eukaryota</taxon>
        <taxon>Fungi</taxon>
        <taxon>Dikarya</taxon>
        <taxon>Basidiomycota</taxon>
        <taxon>Agaricomycotina</taxon>
        <taxon>Agaricomycetes</taxon>
        <taxon>Agaricomycetidae</taxon>
        <taxon>Agaricales</taxon>
        <taxon>Tricholomatineae</taxon>
        <taxon>Clitocybaceae</taxon>
        <taxon>Collybia</taxon>
    </lineage>
</organism>
<evidence type="ECO:0000313" key="3">
    <source>
        <dbReference type="Proteomes" id="UP000807353"/>
    </source>
</evidence>
<dbReference type="Pfam" id="PF12697">
    <property type="entry name" value="Abhydrolase_6"/>
    <property type="match status" value="1"/>
</dbReference>
<keyword evidence="3" id="KW-1185">Reference proteome</keyword>
<evidence type="ECO:0000259" key="1">
    <source>
        <dbReference type="Pfam" id="PF12697"/>
    </source>
</evidence>
<proteinExistence type="predicted"/>
<dbReference type="Proteomes" id="UP000807353">
    <property type="component" value="Unassembled WGS sequence"/>
</dbReference>
<reference evidence="2" key="1">
    <citation type="submission" date="2020-11" db="EMBL/GenBank/DDBJ databases">
        <authorList>
            <consortium name="DOE Joint Genome Institute"/>
            <person name="Ahrendt S."/>
            <person name="Riley R."/>
            <person name="Andreopoulos W."/>
            <person name="Labutti K."/>
            <person name="Pangilinan J."/>
            <person name="Ruiz-Duenas F.J."/>
            <person name="Barrasa J.M."/>
            <person name="Sanchez-Garcia M."/>
            <person name="Camarero S."/>
            <person name="Miyauchi S."/>
            <person name="Serrano A."/>
            <person name="Linde D."/>
            <person name="Babiker R."/>
            <person name="Drula E."/>
            <person name="Ayuso-Fernandez I."/>
            <person name="Pacheco R."/>
            <person name="Padilla G."/>
            <person name="Ferreira P."/>
            <person name="Barriuso J."/>
            <person name="Kellner H."/>
            <person name="Castanera R."/>
            <person name="Alfaro M."/>
            <person name="Ramirez L."/>
            <person name="Pisabarro A.G."/>
            <person name="Kuo A."/>
            <person name="Tritt A."/>
            <person name="Lipzen A."/>
            <person name="He G."/>
            <person name="Yan M."/>
            <person name="Ng V."/>
            <person name="Cullen D."/>
            <person name="Martin F."/>
            <person name="Rosso M.-N."/>
            <person name="Henrissat B."/>
            <person name="Hibbett D."/>
            <person name="Martinez A.T."/>
            <person name="Grigoriev I.V."/>
        </authorList>
    </citation>
    <scope>NUCLEOTIDE SEQUENCE</scope>
    <source>
        <strain evidence="2">CBS 247.69</strain>
    </source>
</reference>
<gene>
    <name evidence="2" type="ORF">BDZ94DRAFT_1337047</name>
</gene>
<dbReference type="OrthoDB" id="94039at2759"/>